<sequence>SKVSLVILPILMLCLDWLINKKITVHNFYQKLFFWLFSALLGVIALIIRQISHLPDATLPNYNILDKIVLIFYSLGAHLTKVFVPINLYYPYGYPAKFYNWLSWEIYAYAFLGILIIALIKIIKNREYRFWLIWFIICLLPMIKFNNYSTPFLADRYLYLASLGPLVIAFSYLQTLPKKYYRLISLGLINLAIIFIFITREQSSVWRNDLTIWEYSLKNNPKSSFTLGMLGQVYLNAGLTTEAKNYFAEAVAINSQDKVLNNNLGLVCLELQNLPCALKALTIATQENTDSADPWRLLAKTELQANLYQAGLSSINQTIILDSQNGENYYLKALINLKLNQPKEACTNLAKAVNLGYTDTKELMQQICPSKLKTP</sequence>
<evidence type="ECO:0000313" key="5">
    <source>
        <dbReference type="EMBL" id="PIT96106.1"/>
    </source>
</evidence>
<gene>
    <name evidence="5" type="ORF">COT94_02500</name>
</gene>
<dbReference type="AlphaFoldDB" id="A0A2M6WTR6"/>
<evidence type="ECO:0000313" key="6">
    <source>
        <dbReference type="Proteomes" id="UP000228533"/>
    </source>
</evidence>
<keyword evidence="4" id="KW-0472">Membrane</keyword>
<dbReference type="InterPro" id="IPR052346">
    <property type="entry name" value="O-mannosyl-transferase_TMTC"/>
</dbReference>
<dbReference type="PANTHER" id="PTHR44227:SF3">
    <property type="entry name" value="PROTEIN O-MANNOSYL-TRANSFERASE TMTC4"/>
    <property type="match status" value="1"/>
</dbReference>
<dbReference type="InterPro" id="IPR019734">
    <property type="entry name" value="TPR_rpt"/>
</dbReference>
<accession>A0A2M6WTR6</accession>
<keyword evidence="1" id="KW-0677">Repeat</keyword>
<dbReference type="EMBL" id="PFAM01000013">
    <property type="protein sequence ID" value="PIT96106.1"/>
    <property type="molecule type" value="Genomic_DNA"/>
</dbReference>
<feature type="non-terminal residue" evidence="5">
    <location>
        <position position="1"/>
    </location>
</feature>
<organism evidence="5 6">
    <name type="scientific">Candidatus Falkowbacteria bacterium CG10_big_fil_rev_8_21_14_0_10_37_14</name>
    <dbReference type="NCBI Taxonomy" id="1974561"/>
    <lineage>
        <taxon>Bacteria</taxon>
        <taxon>Candidatus Falkowiibacteriota</taxon>
    </lineage>
</organism>
<evidence type="ECO:0000256" key="1">
    <source>
        <dbReference type="ARBA" id="ARBA00022737"/>
    </source>
</evidence>
<dbReference type="PANTHER" id="PTHR44227">
    <property type="match status" value="1"/>
</dbReference>
<protein>
    <submittedName>
        <fullName evidence="5">Uncharacterized protein</fullName>
    </submittedName>
</protein>
<comment type="caution">
    <text evidence="5">The sequence shown here is derived from an EMBL/GenBank/DDBJ whole genome shotgun (WGS) entry which is preliminary data.</text>
</comment>
<dbReference type="Gene3D" id="1.25.40.10">
    <property type="entry name" value="Tetratricopeptide repeat domain"/>
    <property type="match status" value="1"/>
</dbReference>
<feature type="transmembrane region" description="Helical" evidence="4">
    <location>
        <begin position="128"/>
        <end position="145"/>
    </location>
</feature>
<proteinExistence type="predicted"/>
<feature type="transmembrane region" description="Helical" evidence="4">
    <location>
        <begin position="157"/>
        <end position="173"/>
    </location>
</feature>
<evidence type="ECO:0000256" key="2">
    <source>
        <dbReference type="ARBA" id="ARBA00022803"/>
    </source>
</evidence>
<evidence type="ECO:0000256" key="3">
    <source>
        <dbReference type="PROSITE-ProRule" id="PRU00339"/>
    </source>
</evidence>
<dbReference type="InterPro" id="IPR011990">
    <property type="entry name" value="TPR-like_helical_dom_sf"/>
</dbReference>
<keyword evidence="2 3" id="KW-0802">TPR repeat</keyword>
<dbReference type="Proteomes" id="UP000228533">
    <property type="component" value="Unassembled WGS sequence"/>
</dbReference>
<name>A0A2M6WTR6_9BACT</name>
<dbReference type="SMART" id="SM00028">
    <property type="entry name" value="TPR"/>
    <property type="match status" value="3"/>
</dbReference>
<dbReference type="PROSITE" id="PS50005">
    <property type="entry name" value="TPR"/>
    <property type="match status" value="1"/>
</dbReference>
<keyword evidence="4" id="KW-1133">Transmembrane helix</keyword>
<reference evidence="6" key="1">
    <citation type="submission" date="2017-09" db="EMBL/GenBank/DDBJ databases">
        <title>Depth-based differentiation of microbial function through sediment-hosted aquifers and enrichment of novel symbionts in the deep terrestrial subsurface.</title>
        <authorList>
            <person name="Probst A.J."/>
            <person name="Ladd B."/>
            <person name="Jarett J.K."/>
            <person name="Geller-Mcgrath D.E."/>
            <person name="Sieber C.M.K."/>
            <person name="Emerson J.B."/>
            <person name="Anantharaman K."/>
            <person name="Thomas B.C."/>
            <person name="Malmstrom R."/>
            <person name="Stieglmeier M."/>
            <person name="Klingl A."/>
            <person name="Woyke T."/>
            <person name="Ryan C.M."/>
            <person name="Banfield J.F."/>
        </authorList>
    </citation>
    <scope>NUCLEOTIDE SEQUENCE [LARGE SCALE GENOMIC DNA]</scope>
</reference>
<evidence type="ECO:0000256" key="4">
    <source>
        <dbReference type="SAM" id="Phobius"/>
    </source>
</evidence>
<dbReference type="SUPFAM" id="SSF48452">
    <property type="entry name" value="TPR-like"/>
    <property type="match status" value="1"/>
</dbReference>
<keyword evidence="4" id="KW-0812">Transmembrane</keyword>
<feature type="transmembrane region" description="Helical" evidence="4">
    <location>
        <begin position="68"/>
        <end position="86"/>
    </location>
</feature>
<dbReference type="Pfam" id="PF13181">
    <property type="entry name" value="TPR_8"/>
    <property type="match status" value="2"/>
</dbReference>
<feature type="transmembrane region" description="Helical" evidence="4">
    <location>
        <begin position="106"/>
        <end position="123"/>
    </location>
</feature>
<feature type="transmembrane region" description="Helical" evidence="4">
    <location>
        <begin position="31"/>
        <end position="48"/>
    </location>
</feature>
<feature type="repeat" description="TPR" evidence="3">
    <location>
        <begin position="224"/>
        <end position="257"/>
    </location>
</feature>
<feature type="transmembrane region" description="Helical" evidence="4">
    <location>
        <begin position="180"/>
        <end position="198"/>
    </location>
</feature>